<keyword evidence="3" id="KW-0238">DNA-binding</keyword>
<name>A0A5C6A276_9BACT</name>
<dbReference type="PANTHER" id="PTHR43133">
    <property type="entry name" value="RNA POLYMERASE ECF-TYPE SIGMA FACTO"/>
    <property type="match status" value="1"/>
</dbReference>
<dbReference type="GO" id="GO:0016987">
    <property type="term" value="F:sigma factor activity"/>
    <property type="evidence" value="ECO:0007669"/>
    <property type="project" value="UniProtKB-KW"/>
</dbReference>
<evidence type="ECO:0000256" key="2">
    <source>
        <dbReference type="ARBA" id="ARBA00023082"/>
    </source>
</evidence>
<keyword evidence="4" id="KW-0804">Transcription</keyword>
<evidence type="ECO:0000313" key="7">
    <source>
        <dbReference type="Proteomes" id="UP000320176"/>
    </source>
</evidence>
<dbReference type="GO" id="GO:0003677">
    <property type="term" value="F:DNA binding"/>
    <property type="evidence" value="ECO:0007669"/>
    <property type="project" value="UniProtKB-KW"/>
</dbReference>
<keyword evidence="2" id="KW-0731">Sigma factor</keyword>
<gene>
    <name evidence="6" type="ORF">Pla52n_57930</name>
</gene>
<dbReference type="AlphaFoldDB" id="A0A5C6A276"/>
<comment type="caution">
    <text evidence="6">The sequence shown here is derived from an EMBL/GenBank/DDBJ whole genome shotgun (WGS) entry which is preliminary data.</text>
</comment>
<evidence type="ECO:0000313" key="6">
    <source>
        <dbReference type="EMBL" id="TWT93964.1"/>
    </source>
</evidence>
<evidence type="ECO:0000256" key="1">
    <source>
        <dbReference type="ARBA" id="ARBA00023015"/>
    </source>
</evidence>
<dbReference type="GO" id="GO:0006352">
    <property type="term" value="P:DNA-templated transcription initiation"/>
    <property type="evidence" value="ECO:0007669"/>
    <property type="project" value="InterPro"/>
</dbReference>
<proteinExistence type="predicted"/>
<keyword evidence="1" id="KW-0805">Transcription regulation</keyword>
<dbReference type="InterPro" id="IPR013325">
    <property type="entry name" value="RNA_pol_sigma_r2"/>
</dbReference>
<accession>A0A5C6A276</accession>
<reference evidence="6 7" key="1">
    <citation type="submission" date="2019-02" db="EMBL/GenBank/DDBJ databases">
        <title>Deep-cultivation of Planctomycetes and their phenomic and genomic characterization uncovers novel biology.</title>
        <authorList>
            <person name="Wiegand S."/>
            <person name="Jogler M."/>
            <person name="Boedeker C."/>
            <person name="Pinto D."/>
            <person name="Vollmers J."/>
            <person name="Rivas-Marin E."/>
            <person name="Kohn T."/>
            <person name="Peeters S.H."/>
            <person name="Heuer A."/>
            <person name="Rast P."/>
            <person name="Oberbeckmann S."/>
            <person name="Bunk B."/>
            <person name="Jeske O."/>
            <person name="Meyerdierks A."/>
            <person name="Storesund J.E."/>
            <person name="Kallscheuer N."/>
            <person name="Luecker S."/>
            <person name="Lage O.M."/>
            <person name="Pohl T."/>
            <person name="Merkel B.J."/>
            <person name="Hornburger P."/>
            <person name="Mueller R.-W."/>
            <person name="Bruemmer F."/>
            <person name="Labrenz M."/>
            <person name="Spormann A.M."/>
            <person name="Op Den Camp H."/>
            <person name="Overmann J."/>
            <person name="Amann R."/>
            <person name="Jetten M.S.M."/>
            <person name="Mascher T."/>
            <person name="Medema M.H."/>
            <person name="Devos D.P."/>
            <person name="Kaster A.-K."/>
            <person name="Ovreas L."/>
            <person name="Rohde M."/>
            <person name="Galperin M.Y."/>
            <person name="Jogler C."/>
        </authorList>
    </citation>
    <scope>NUCLEOTIDE SEQUENCE [LARGE SCALE GENOMIC DNA]</scope>
    <source>
        <strain evidence="6 7">Pla52n</strain>
    </source>
</reference>
<evidence type="ECO:0000259" key="5">
    <source>
        <dbReference type="Pfam" id="PF04542"/>
    </source>
</evidence>
<dbReference type="Proteomes" id="UP000320176">
    <property type="component" value="Unassembled WGS sequence"/>
</dbReference>
<dbReference type="EMBL" id="SJPN01000008">
    <property type="protein sequence ID" value="TWT93964.1"/>
    <property type="molecule type" value="Genomic_DNA"/>
</dbReference>
<dbReference type="Gene3D" id="1.10.1740.10">
    <property type="match status" value="1"/>
</dbReference>
<dbReference type="PANTHER" id="PTHR43133:SF8">
    <property type="entry name" value="RNA POLYMERASE SIGMA FACTOR HI_1459-RELATED"/>
    <property type="match status" value="1"/>
</dbReference>
<keyword evidence="7" id="KW-1185">Reference proteome</keyword>
<dbReference type="RefSeq" id="WP_146522751.1">
    <property type="nucleotide sequence ID" value="NZ_CP151726.1"/>
</dbReference>
<feature type="domain" description="RNA polymerase sigma-70 region 2" evidence="5">
    <location>
        <begin position="34"/>
        <end position="97"/>
    </location>
</feature>
<evidence type="ECO:0000256" key="3">
    <source>
        <dbReference type="ARBA" id="ARBA00023125"/>
    </source>
</evidence>
<evidence type="ECO:0000256" key="4">
    <source>
        <dbReference type="ARBA" id="ARBA00023163"/>
    </source>
</evidence>
<dbReference type="InterPro" id="IPR039425">
    <property type="entry name" value="RNA_pol_sigma-70-like"/>
</dbReference>
<dbReference type="SUPFAM" id="SSF88946">
    <property type="entry name" value="Sigma2 domain of RNA polymerase sigma factors"/>
    <property type="match status" value="1"/>
</dbReference>
<organism evidence="6 7">
    <name type="scientific">Stieleria varia</name>
    <dbReference type="NCBI Taxonomy" id="2528005"/>
    <lineage>
        <taxon>Bacteria</taxon>
        <taxon>Pseudomonadati</taxon>
        <taxon>Planctomycetota</taxon>
        <taxon>Planctomycetia</taxon>
        <taxon>Pirellulales</taxon>
        <taxon>Pirellulaceae</taxon>
        <taxon>Stieleria</taxon>
    </lineage>
</organism>
<dbReference type="OrthoDB" id="265863at2"/>
<protein>
    <submittedName>
        <fullName evidence="6">RNA polymerase sigma factor</fullName>
    </submittedName>
</protein>
<dbReference type="InterPro" id="IPR007627">
    <property type="entry name" value="RNA_pol_sigma70_r2"/>
</dbReference>
<sequence>MNDSSPSTNDDSTSTSLLDLIREGDDQGWRCLTELYGPLIYAWCRGSRLGPEDSADIMQDVFRAVVLHIGNFEKVASGSFRGWLWSITRNKVRDLHKVRAGKVRASGGSDGHEILQMQPAEEITGILDSTCVSGEQMLAHQALRIIKSEVKETTFTAFWRSTIDGIPPAVVADQLQIPVHSVWQARSRILRRARQLLENELGVSGAIVSTDSD</sequence>
<dbReference type="Pfam" id="PF04542">
    <property type="entry name" value="Sigma70_r2"/>
    <property type="match status" value="1"/>
</dbReference>